<dbReference type="OrthoDB" id="6105938at2759"/>
<evidence type="ECO:0000256" key="5">
    <source>
        <dbReference type="SAM" id="MobiDB-lite"/>
    </source>
</evidence>
<evidence type="ECO:0000256" key="4">
    <source>
        <dbReference type="PROSITE-ProRule" id="PRU00175"/>
    </source>
</evidence>
<reference evidence="7 8" key="1">
    <citation type="journal article" date="2018" name="Evol. Lett.">
        <title>Horizontal gene cluster transfer increased hallucinogenic mushroom diversity.</title>
        <authorList>
            <person name="Reynolds H.T."/>
            <person name="Vijayakumar V."/>
            <person name="Gluck-Thaler E."/>
            <person name="Korotkin H.B."/>
            <person name="Matheny P.B."/>
            <person name="Slot J.C."/>
        </authorList>
    </citation>
    <scope>NUCLEOTIDE SEQUENCE [LARGE SCALE GENOMIC DNA]</scope>
    <source>
        <strain evidence="7 8">2631</strain>
    </source>
</reference>
<feature type="compositionally biased region" description="Polar residues" evidence="5">
    <location>
        <begin position="298"/>
        <end position="319"/>
    </location>
</feature>
<evidence type="ECO:0000259" key="6">
    <source>
        <dbReference type="PROSITE" id="PS50089"/>
    </source>
</evidence>
<keyword evidence="1" id="KW-0479">Metal-binding</keyword>
<keyword evidence="3" id="KW-0862">Zinc</keyword>
<dbReference type="EMBL" id="NHYD01003930">
    <property type="protein sequence ID" value="PPQ69592.1"/>
    <property type="molecule type" value="Genomic_DNA"/>
</dbReference>
<gene>
    <name evidence="7" type="ORF">CVT25_000966</name>
</gene>
<feature type="region of interest" description="Disordered" evidence="5">
    <location>
        <begin position="100"/>
        <end position="131"/>
    </location>
</feature>
<dbReference type="GO" id="GO:0008270">
    <property type="term" value="F:zinc ion binding"/>
    <property type="evidence" value="ECO:0007669"/>
    <property type="project" value="UniProtKB-KW"/>
</dbReference>
<dbReference type="Proteomes" id="UP000283269">
    <property type="component" value="Unassembled WGS sequence"/>
</dbReference>
<evidence type="ECO:0000256" key="3">
    <source>
        <dbReference type="ARBA" id="ARBA00022833"/>
    </source>
</evidence>
<name>A0A409VTI8_PSICY</name>
<protein>
    <recommendedName>
        <fullName evidence="6">RING-type domain-containing protein</fullName>
    </recommendedName>
</protein>
<accession>A0A409VTI8</accession>
<dbReference type="AlphaFoldDB" id="A0A409VTI8"/>
<keyword evidence="2 4" id="KW-0863">Zinc-finger</keyword>
<dbReference type="SUPFAM" id="SSF57850">
    <property type="entry name" value="RING/U-box"/>
    <property type="match status" value="1"/>
</dbReference>
<comment type="caution">
    <text evidence="7">The sequence shown here is derived from an EMBL/GenBank/DDBJ whole genome shotgun (WGS) entry which is preliminary data.</text>
</comment>
<feature type="compositionally biased region" description="Basic and acidic residues" evidence="5">
    <location>
        <begin position="280"/>
        <end position="292"/>
    </location>
</feature>
<feature type="region of interest" description="Disordered" evidence="5">
    <location>
        <begin position="280"/>
        <end position="319"/>
    </location>
</feature>
<keyword evidence="8" id="KW-1185">Reference proteome</keyword>
<dbReference type="InterPro" id="IPR018957">
    <property type="entry name" value="Znf_C3HC4_RING-type"/>
</dbReference>
<dbReference type="Pfam" id="PF00097">
    <property type="entry name" value="zf-C3HC4"/>
    <property type="match status" value="1"/>
</dbReference>
<organism evidence="7 8">
    <name type="scientific">Psilocybe cyanescens</name>
    <dbReference type="NCBI Taxonomy" id="93625"/>
    <lineage>
        <taxon>Eukaryota</taxon>
        <taxon>Fungi</taxon>
        <taxon>Dikarya</taxon>
        <taxon>Basidiomycota</taxon>
        <taxon>Agaricomycotina</taxon>
        <taxon>Agaricomycetes</taxon>
        <taxon>Agaricomycetidae</taxon>
        <taxon>Agaricales</taxon>
        <taxon>Agaricineae</taxon>
        <taxon>Strophariaceae</taxon>
        <taxon>Psilocybe</taxon>
    </lineage>
</organism>
<evidence type="ECO:0000256" key="2">
    <source>
        <dbReference type="ARBA" id="ARBA00022771"/>
    </source>
</evidence>
<evidence type="ECO:0000256" key="1">
    <source>
        <dbReference type="ARBA" id="ARBA00022723"/>
    </source>
</evidence>
<evidence type="ECO:0000313" key="8">
    <source>
        <dbReference type="Proteomes" id="UP000283269"/>
    </source>
</evidence>
<dbReference type="Gene3D" id="3.30.40.10">
    <property type="entry name" value="Zinc/RING finger domain, C3HC4 (zinc finger)"/>
    <property type="match status" value="1"/>
</dbReference>
<evidence type="ECO:0000313" key="7">
    <source>
        <dbReference type="EMBL" id="PPQ69592.1"/>
    </source>
</evidence>
<dbReference type="InterPro" id="IPR013083">
    <property type="entry name" value="Znf_RING/FYVE/PHD"/>
</dbReference>
<dbReference type="SMART" id="SM00184">
    <property type="entry name" value="RING"/>
    <property type="match status" value="1"/>
</dbReference>
<feature type="domain" description="RING-type" evidence="6">
    <location>
        <begin position="6"/>
        <end position="54"/>
    </location>
</feature>
<dbReference type="InParanoid" id="A0A409VTI8"/>
<dbReference type="PROSITE" id="PS50089">
    <property type="entry name" value="ZF_RING_2"/>
    <property type="match status" value="1"/>
</dbReference>
<proteinExistence type="predicted"/>
<dbReference type="STRING" id="93625.A0A409VTI8"/>
<dbReference type="InterPro" id="IPR001841">
    <property type="entry name" value="Znf_RING"/>
</dbReference>
<sequence>MPAAHCSICLTYIHIDSEKLDFVVFPCGHGWCTDCTEALFNSGPRRPRRCPNCRTNINRCDGHPLFIPLVDSAVAHNEALIDGLDQMKPDTPLVSVKKARRKLEEHAQRQQQQQGESSNGVGDGDGNETGAEMTPLLQAIEDFRTRIIPLYSKSEAQQTQLNLLLAEKQAHLWKTDHLTAQIQKLEPLHADVAKMKRAVQDSDRLKSDALQLAETANAKLGKAHESLDSWKKNAEERELEIQRLKALLERQNTGAQLQKTKNHKLKEQLASLKQKLEAVEREPASDVTHGYDGDFSSYEPSKTQRSHAMSSQNHSLHQNENQASVKLDFVGMPPPKFPSEWQILREQKGGASKKPYSRPESRLPLELDNKNRPTKAVALGPKRIVHVHDNTIEALLEPSLSILLPNAVRKADSGLRLPPPRHPCTGAAHHDVEVHSEDTNAGVVSRAQVDVLLDAEPKVAGLREVLAPQLVLLDLQPALQDLLGLGPADGDVHGDLLVTTDAKGADGVAGFRGHGRLAGKLLENLGGTGETISRFTNGDV</sequence>